<dbReference type="InterPro" id="IPR035093">
    <property type="entry name" value="RelE/ParE_toxin_dom_sf"/>
</dbReference>
<dbReference type="Gene3D" id="3.30.2310.20">
    <property type="entry name" value="RelE-like"/>
    <property type="match status" value="1"/>
</dbReference>
<dbReference type="Proteomes" id="UP000236321">
    <property type="component" value="Unassembled WGS sequence"/>
</dbReference>
<organism evidence="1 2">
    <name type="scientific">Microcystis aeruginosa NIES-298</name>
    <dbReference type="NCBI Taxonomy" id="449468"/>
    <lineage>
        <taxon>Bacteria</taxon>
        <taxon>Bacillati</taxon>
        <taxon>Cyanobacteriota</taxon>
        <taxon>Cyanophyceae</taxon>
        <taxon>Oscillatoriophycideae</taxon>
        <taxon>Chroococcales</taxon>
        <taxon>Microcystaceae</taxon>
        <taxon>Microcystis</taxon>
    </lineage>
</organism>
<comment type="caution">
    <text evidence="1">The sequence shown here is derived from an EMBL/GenBank/DDBJ whole genome shotgun (WGS) entry which is preliminary data.</text>
</comment>
<evidence type="ECO:0000313" key="2">
    <source>
        <dbReference type="Proteomes" id="UP000236321"/>
    </source>
</evidence>
<accession>A0A2H6BP44</accession>
<sequence>MVIAYLVEFTAEAIAGLAALPAIIQEQIFGKVRLLSDNFANFSPQAFSANLTGLFKLRVDDYRVIVISIKIGNINPRVFKDFVGLDCITLI</sequence>
<protein>
    <submittedName>
        <fullName evidence="1">Uncharacterized protein</fullName>
    </submittedName>
</protein>
<evidence type="ECO:0000313" key="1">
    <source>
        <dbReference type="EMBL" id="GBD51920.1"/>
    </source>
</evidence>
<dbReference type="SUPFAM" id="SSF143011">
    <property type="entry name" value="RelE-like"/>
    <property type="match status" value="1"/>
</dbReference>
<dbReference type="AlphaFoldDB" id="A0A2H6BP44"/>
<reference evidence="2" key="1">
    <citation type="submission" date="2017-12" db="EMBL/GenBank/DDBJ databases">
        <title>Improved Draft Genome Sequence of Microcystis aeruginosa NIES-298, a Microcystin-Producing Cyanobacterium from Lake Kasumigaura, Japan.</title>
        <authorList>
            <person name="Yamaguchi H."/>
            <person name="Suzuki S."/>
            <person name="Kawachi M."/>
        </authorList>
    </citation>
    <scope>NUCLEOTIDE SEQUENCE [LARGE SCALE GENOMIC DNA]</scope>
    <source>
        <strain evidence="2">NIES-298</strain>
    </source>
</reference>
<name>A0A2H6BP44_MICAE</name>
<gene>
    <name evidence="1" type="ORF">BGM30_10130</name>
</gene>
<proteinExistence type="predicted"/>
<dbReference type="EMBL" id="BEYQ01000003">
    <property type="protein sequence ID" value="GBD51920.1"/>
    <property type="molecule type" value="Genomic_DNA"/>
</dbReference>